<evidence type="ECO:0000313" key="2">
    <source>
        <dbReference type="Proteomes" id="UP001447188"/>
    </source>
</evidence>
<reference evidence="1 2" key="1">
    <citation type="submission" date="2024-02" db="EMBL/GenBank/DDBJ databases">
        <title>Discinaceae phylogenomics.</title>
        <authorList>
            <person name="Dirks A.C."/>
            <person name="James T.Y."/>
        </authorList>
    </citation>
    <scope>NUCLEOTIDE SEQUENCE [LARGE SCALE GENOMIC DNA]</scope>
    <source>
        <strain evidence="1 2">ACD0624</strain>
    </source>
</reference>
<protein>
    <submittedName>
        <fullName evidence="1">Uncharacterized protein</fullName>
    </submittedName>
</protein>
<organism evidence="1 2">
    <name type="scientific">Discina gigas</name>
    <dbReference type="NCBI Taxonomy" id="1032678"/>
    <lineage>
        <taxon>Eukaryota</taxon>
        <taxon>Fungi</taxon>
        <taxon>Dikarya</taxon>
        <taxon>Ascomycota</taxon>
        <taxon>Pezizomycotina</taxon>
        <taxon>Pezizomycetes</taxon>
        <taxon>Pezizales</taxon>
        <taxon>Discinaceae</taxon>
        <taxon>Discina</taxon>
    </lineage>
</organism>
<dbReference type="PANTHER" id="PTHR40129:SF2">
    <property type="entry name" value="KETOPANTOATE REDUCTASE N-TERMINAL DOMAIN-CONTAINING PROTEIN"/>
    <property type="match status" value="1"/>
</dbReference>
<keyword evidence="2" id="KW-1185">Reference proteome</keyword>
<comment type="caution">
    <text evidence="1">The sequence shown here is derived from an EMBL/GenBank/DDBJ whole genome shotgun (WGS) entry which is preliminary data.</text>
</comment>
<name>A0ABR3GHM7_9PEZI</name>
<accession>A0ABR3GHM7</accession>
<proteinExistence type="predicted"/>
<sequence length="307" mass="33514">MPKSTSVPVKKVQKVAKASKPDETVQVQKIVKTSNPDEIVQVLILGAGWTSTFLIPLLEAESIPYAATKRAGSETTIPFLFNPASTDATPYFRLPSASSVLITFPIKGIGGSRNLITLYNQTHPDIRANFIQLGSSSIWPEKTGFANRHTPPDGTIPRVMAEKELLSLGGAVLNLSGLWGGIRNPKNWIARVGSTKEALATKNSLHLVHGIDVSYAILALMRGFTPGERWLLTDLRVYDWWDLANAWGGGGEKATSSSGPQPKWALELMVERGVRSLPRSAELMGRGLDSTEFWTHFGLLPSRPLNF</sequence>
<evidence type="ECO:0000313" key="1">
    <source>
        <dbReference type="EMBL" id="KAL0635051.1"/>
    </source>
</evidence>
<dbReference type="Gene3D" id="3.40.50.720">
    <property type="entry name" value="NAD(P)-binding Rossmann-like Domain"/>
    <property type="match status" value="1"/>
</dbReference>
<gene>
    <name evidence="1" type="ORF">Q9L58_005980</name>
</gene>
<dbReference type="EMBL" id="JBBBZM010000078">
    <property type="protein sequence ID" value="KAL0635051.1"/>
    <property type="molecule type" value="Genomic_DNA"/>
</dbReference>
<dbReference type="Proteomes" id="UP001447188">
    <property type="component" value="Unassembled WGS sequence"/>
</dbReference>
<dbReference type="PANTHER" id="PTHR40129">
    <property type="entry name" value="KETOPANTOATE REDUCTASE N-TERMINAL DOMAIN-CONTAINING PROTEIN"/>
    <property type="match status" value="1"/>
</dbReference>